<dbReference type="Gene3D" id="3.10.450.50">
    <property type="match status" value="1"/>
</dbReference>
<accession>A0A1D7QJ47</accession>
<dbReference type="EMBL" id="CP017141">
    <property type="protein sequence ID" value="AOM78629.1"/>
    <property type="molecule type" value="Genomic_DNA"/>
</dbReference>
<gene>
    <name evidence="1" type="ORF">BFS30_16460</name>
</gene>
<dbReference type="InterPro" id="IPR032710">
    <property type="entry name" value="NTF2-like_dom_sf"/>
</dbReference>
<name>A0A1D7QJ47_9SPHI</name>
<dbReference type="Proteomes" id="UP000094313">
    <property type="component" value="Chromosome"/>
</dbReference>
<proteinExistence type="predicted"/>
<dbReference type="RefSeq" id="WP_069380294.1">
    <property type="nucleotide sequence ID" value="NZ_CP017141.1"/>
</dbReference>
<protein>
    <recommendedName>
        <fullName evidence="3">DUF4440 domain-containing protein</fullName>
    </recommendedName>
</protein>
<keyword evidence="2" id="KW-1185">Reference proteome</keyword>
<dbReference type="SUPFAM" id="SSF54427">
    <property type="entry name" value="NTF2-like"/>
    <property type="match status" value="1"/>
</dbReference>
<dbReference type="OrthoDB" id="766667at2"/>
<dbReference type="KEGG" id="psty:BFS30_16460"/>
<organism evidence="1 2">
    <name type="scientific">Pedobacter steynii</name>
    <dbReference type="NCBI Taxonomy" id="430522"/>
    <lineage>
        <taxon>Bacteria</taxon>
        <taxon>Pseudomonadati</taxon>
        <taxon>Bacteroidota</taxon>
        <taxon>Sphingobacteriia</taxon>
        <taxon>Sphingobacteriales</taxon>
        <taxon>Sphingobacteriaceae</taxon>
        <taxon>Pedobacter</taxon>
    </lineage>
</organism>
<evidence type="ECO:0000313" key="2">
    <source>
        <dbReference type="Proteomes" id="UP000094313"/>
    </source>
</evidence>
<dbReference type="AlphaFoldDB" id="A0A1D7QJ47"/>
<evidence type="ECO:0008006" key="3">
    <source>
        <dbReference type="Google" id="ProtNLM"/>
    </source>
</evidence>
<sequence>MNLNELATREIVRFHEQIGKWFRGEMSPNEKEEMMALTAFHTAFQMISPSGACINRSDLESWLPSVYAGKPGILVEVAKIKVRFEQAGAILMEYEEYQSGGGTENKRISTVLFIQTEEGGLQWYQLHETFLP</sequence>
<evidence type="ECO:0000313" key="1">
    <source>
        <dbReference type="EMBL" id="AOM78629.1"/>
    </source>
</evidence>
<reference evidence="1 2" key="1">
    <citation type="submission" date="2016-08" db="EMBL/GenBank/DDBJ databases">
        <authorList>
            <person name="Seilhamer J.J."/>
        </authorList>
    </citation>
    <scope>NUCLEOTIDE SEQUENCE [LARGE SCALE GENOMIC DNA]</scope>
    <source>
        <strain evidence="1 2">DX4</strain>
    </source>
</reference>